<keyword evidence="5" id="KW-1185">Reference proteome</keyword>
<keyword evidence="2" id="KW-0808">Transferase</keyword>
<dbReference type="PANTHER" id="PTHR11783">
    <property type="entry name" value="SULFOTRANSFERASE SULT"/>
    <property type="match status" value="1"/>
</dbReference>
<dbReference type="AlphaFoldDB" id="A0A9N8PXD5"/>
<accession>A0A9N8PXD5</accession>
<gene>
    <name evidence="4" type="ORF">CINC_LOCUS11237</name>
</gene>
<proteinExistence type="inferred from homology"/>
<dbReference type="InterPro" id="IPR000863">
    <property type="entry name" value="Sulfotransferase_dom"/>
</dbReference>
<dbReference type="SUPFAM" id="SSF52540">
    <property type="entry name" value="P-loop containing nucleoside triphosphate hydrolases"/>
    <property type="match status" value="1"/>
</dbReference>
<feature type="domain" description="Sulfotransferase" evidence="3">
    <location>
        <begin position="62"/>
        <end position="341"/>
    </location>
</feature>
<evidence type="ECO:0000256" key="1">
    <source>
        <dbReference type="ARBA" id="ARBA00005771"/>
    </source>
</evidence>
<dbReference type="Proteomes" id="UP001154114">
    <property type="component" value="Chromosome 5"/>
</dbReference>
<evidence type="ECO:0000256" key="2">
    <source>
        <dbReference type="ARBA" id="ARBA00022679"/>
    </source>
</evidence>
<reference evidence="4" key="1">
    <citation type="submission" date="2021-12" db="EMBL/GenBank/DDBJ databases">
        <authorList>
            <person name="King R."/>
        </authorList>
    </citation>
    <scope>NUCLEOTIDE SEQUENCE</scope>
</reference>
<evidence type="ECO:0000313" key="4">
    <source>
        <dbReference type="EMBL" id="CAD0196950.1"/>
    </source>
</evidence>
<dbReference type="InterPro" id="IPR027417">
    <property type="entry name" value="P-loop_NTPase"/>
</dbReference>
<evidence type="ECO:0000259" key="3">
    <source>
        <dbReference type="Pfam" id="PF00685"/>
    </source>
</evidence>
<dbReference type="GO" id="GO:0008146">
    <property type="term" value="F:sulfotransferase activity"/>
    <property type="evidence" value="ECO:0007669"/>
    <property type="project" value="InterPro"/>
</dbReference>
<dbReference type="OrthoDB" id="205623at2759"/>
<dbReference type="Gene3D" id="3.40.50.300">
    <property type="entry name" value="P-loop containing nucleotide triphosphate hydrolases"/>
    <property type="match status" value="1"/>
</dbReference>
<organism evidence="4 5">
    <name type="scientific">Chrysodeixis includens</name>
    <name type="common">Soybean looper</name>
    <name type="synonym">Pseudoplusia includens</name>
    <dbReference type="NCBI Taxonomy" id="689277"/>
    <lineage>
        <taxon>Eukaryota</taxon>
        <taxon>Metazoa</taxon>
        <taxon>Ecdysozoa</taxon>
        <taxon>Arthropoda</taxon>
        <taxon>Hexapoda</taxon>
        <taxon>Insecta</taxon>
        <taxon>Pterygota</taxon>
        <taxon>Neoptera</taxon>
        <taxon>Endopterygota</taxon>
        <taxon>Lepidoptera</taxon>
        <taxon>Glossata</taxon>
        <taxon>Ditrysia</taxon>
        <taxon>Noctuoidea</taxon>
        <taxon>Noctuidae</taxon>
        <taxon>Plusiinae</taxon>
        <taxon>Chrysodeixis</taxon>
    </lineage>
</organism>
<sequence>MEEQTVPFPYQCSELEGEDKELVERTIAANPIELLRLGPKGYIVFKPYMRDAENIYNMPLRPSDVFVASYQRSGTTVTQELVWQLLNDFDYEKAKEIPLTARYSFLEEFMFIDSEKTDIYIENAKKADPNFDPTPILMIGEMFKTPASTKLATAPSPRFIKTHLPMSFLPPKVLETAKVVYIAREPRDVAVSCYHQTLLFKVQQFEGGFKEFWNLFHRSLFTLTPFFEHLKEAWNLRHHPNMLFLFYEDVTKDKPAAIRRIAAFFGKTITEEQVARLSDHLDIKNFKKNKSVNNEELKDSALFDPKESFIRKGKSGGWRDYFDEEMTQQAERWIADNLRDTDLRFPKV</sequence>
<protein>
    <recommendedName>
        <fullName evidence="3">Sulfotransferase domain-containing protein</fullName>
    </recommendedName>
</protein>
<comment type="similarity">
    <text evidence="1">Belongs to the sulfotransferase 1 family.</text>
</comment>
<evidence type="ECO:0000313" key="5">
    <source>
        <dbReference type="Proteomes" id="UP001154114"/>
    </source>
</evidence>
<dbReference type="EMBL" id="LR824008">
    <property type="protein sequence ID" value="CAD0196950.1"/>
    <property type="molecule type" value="Genomic_DNA"/>
</dbReference>
<dbReference type="Pfam" id="PF00685">
    <property type="entry name" value="Sulfotransfer_1"/>
    <property type="match status" value="1"/>
</dbReference>
<name>A0A9N8PXD5_CHRIL</name>